<accession>A0ABV7VIT8</accession>
<organism evidence="2 3">
    <name type="scientific">Ferrovibrio xuzhouensis</name>
    <dbReference type="NCBI Taxonomy" id="1576914"/>
    <lineage>
        <taxon>Bacteria</taxon>
        <taxon>Pseudomonadati</taxon>
        <taxon>Pseudomonadota</taxon>
        <taxon>Alphaproteobacteria</taxon>
        <taxon>Rhodospirillales</taxon>
        <taxon>Rhodospirillaceae</taxon>
        <taxon>Ferrovibrio</taxon>
    </lineage>
</organism>
<protein>
    <submittedName>
        <fullName evidence="2">Uncharacterized protein</fullName>
    </submittedName>
</protein>
<gene>
    <name evidence="2" type="ORF">ACFOOQ_17870</name>
</gene>
<proteinExistence type="predicted"/>
<feature type="compositionally biased region" description="Low complexity" evidence="1">
    <location>
        <begin position="18"/>
        <end position="42"/>
    </location>
</feature>
<dbReference type="RefSeq" id="WP_379728966.1">
    <property type="nucleotide sequence ID" value="NZ_JBHRYJ010000004.1"/>
</dbReference>
<evidence type="ECO:0000256" key="1">
    <source>
        <dbReference type="SAM" id="MobiDB-lite"/>
    </source>
</evidence>
<keyword evidence="3" id="KW-1185">Reference proteome</keyword>
<sequence>MPLRPATAEQKPERLRRSPAPAAGRISGSASSSADASASAGRQHSGQDSPQARAFGAAAPGETDRTERRPPTLVPETAAPTFRPQPEERLFNPASTVPPPPPPVRIEIGRLELTPLPAAAPVARPTYMSLSDYLRLRVRP</sequence>
<reference evidence="3" key="1">
    <citation type="journal article" date="2019" name="Int. J. Syst. Evol. Microbiol.">
        <title>The Global Catalogue of Microorganisms (GCM) 10K type strain sequencing project: providing services to taxonomists for standard genome sequencing and annotation.</title>
        <authorList>
            <consortium name="The Broad Institute Genomics Platform"/>
            <consortium name="The Broad Institute Genome Sequencing Center for Infectious Disease"/>
            <person name="Wu L."/>
            <person name="Ma J."/>
        </authorList>
    </citation>
    <scope>NUCLEOTIDE SEQUENCE [LARGE SCALE GENOMIC DNA]</scope>
    <source>
        <strain evidence="3">KCTC 42182</strain>
    </source>
</reference>
<comment type="caution">
    <text evidence="2">The sequence shown here is derived from an EMBL/GenBank/DDBJ whole genome shotgun (WGS) entry which is preliminary data.</text>
</comment>
<dbReference type="EMBL" id="JBHRYJ010000004">
    <property type="protein sequence ID" value="MFC3677426.1"/>
    <property type="molecule type" value="Genomic_DNA"/>
</dbReference>
<evidence type="ECO:0000313" key="3">
    <source>
        <dbReference type="Proteomes" id="UP001595711"/>
    </source>
</evidence>
<feature type="region of interest" description="Disordered" evidence="1">
    <location>
        <begin position="1"/>
        <end position="103"/>
    </location>
</feature>
<name>A0ABV7VIT8_9PROT</name>
<dbReference type="Proteomes" id="UP001595711">
    <property type="component" value="Unassembled WGS sequence"/>
</dbReference>
<evidence type="ECO:0000313" key="2">
    <source>
        <dbReference type="EMBL" id="MFC3677426.1"/>
    </source>
</evidence>